<dbReference type="GO" id="GO:0003677">
    <property type="term" value="F:DNA binding"/>
    <property type="evidence" value="ECO:0007669"/>
    <property type="project" value="UniProtKB-KW"/>
</dbReference>
<dbReference type="Pfam" id="PF04237">
    <property type="entry name" value="YjbR"/>
    <property type="match status" value="1"/>
</dbReference>
<evidence type="ECO:0000313" key="1">
    <source>
        <dbReference type="EMBL" id="QUS37589.1"/>
    </source>
</evidence>
<dbReference type="InterPro" id="IPR058532">
    <property type="entry name" value="YjbR/MT2646/Rv2570-like"/>
</dbReference>
<accession>A0ABX8A276</accession>
<dbReference type="InterPro" id="IPR038056">
    <property type="entry name" value="YjbR-like_sf"/>
</dbReference>
<gene>
    <name evidence="1" type="ORF">RPMA_00940</name>
</gene>
<dbReference type="SUPFAM" id="SSF142906">
    <property type="entry name" value="YjbR-like"/>
    <property type="match status" value="1"/>
</dbReference>
<keyword evidence="2" id="KW-1185">Reference proteome</keyword>
<protein>
    <submittedName>
        <fullName evidence="1">MmcQ/YjbR family DNA-binding protein</fullName>
    </submittedName>
</protein>
<reference evidence="1 2" key="1">
    <citation type="submission" date="2019-02" db="EMBL/GenBank/DDBJ databases">
        <title>Emended description of the genus Rhodopseudomonas and description of Rhodopseudomonas albus sp. nov., a non-phototrophic, heavy-metal-tolerant bacterium isolated from garden soil.</title>
        <authorList>
            <person name="Bao Z."/>
            <person name="Cao W.W."/>
            <person name="Sato Y."/>
            <person name="Nishizawa T."/>
            <person name="Zhao J."/>
            <person name="Guo Y."/>
            <person name="Ohta H."/>
        </authorList>
    </citation>
    <scope>NUCLEOTIDE SEQUENCE [LARGE SCALE GENOMIC DNA]</scope>
    <source>
        <strain evidence="1 2">SK50-23</strain>
    </source>
</reference>
<proteinExistence type="predicted"/>
<dbReference type="EMBL" id="CP036498">
    <property type="protein sequence ID" value="QUS37589.1"/>
    <property type="molecule type" value="Genomic_DNA"/>
</dbReference>
<evidence type="ECO:0000313" key="2">
    <source>
        <dbReference type="Proteomes" id="UP000682843"/>
    </source>
</evidence>
<name>A0ABX8A276_9BRAD</name>
<dbReference type="RefSeq" id="WP_211911077.1">
    <property type="nucleotide sequence ID" value="NZ_CP036498.1"/>
</dbReference>
<sequence length="109" mass="11801">MADASSLRELALALDGVTSAPHFDRTAFKVKRIFVTLAADGLTANFKLTPDEQALKCEVMPDAFSPVPNAWGQQGWTVGTLAKLKTIELAAALEMAWQHALPAPRKQKP</sequence>
<dbReference type="Proteomes" id="UP000682843">
    <property type="component" value="Chromosome"/>
</dbReference>
<organism evidence="1 2">
    <name type="scientific">Tardiphaga alba</name>
    <dbReference type="NCBI Taxonomy" id="340268"/>
    <lineage>
        <taxon>Bacteria</taxon>
        <taxon>Pseudomonadati</taxon>
        <taxon>Pseudomonadota</taxon>
        <taxon>Alphaproteobacteria</taxon>
        <taxon>Hyphomicrobiales</taxon>
        <taxon>Nitrobacteraceae</taxon>
        <taxon>Tardiphaga</taxon>
    </lineage>
</organism>
<keyword evidence="1" id="KW-0238">DNA-binding</keyword>